<dbReference type="InterPro" id="IPR004360">
    <property type="entry name" value="Glyas_Fos-R_dOase_dom"/>
</dbReference>
<dbReference type="Gramene" id="KZM86260">
    <property type="protein sequence ID" value="KZM86260"/>
    <property type="gene ID" value="DCAR_023394"/>
</dbReference>
<dbReference type="Gene3D" id="3.10.180.10">
    <property type="entry name" value="2,3-Dihydroxybiphenyl 1,2-Dioxygenase, domain 1"/>
    <property type="match status" value="1"/>
</dbReference>
<feature type="domain" description="VOC" evidence="1">
    <location>
        <begin position="102"/>
        <end position="215"/>
    </location>
</feature>
<name>A0A161ZJX8_DAUCS</name>
<organism evidence="2">
    <name type="scientific">Daucus carota subsp. sativus</name>
    <name type="common">Carrot</name>
    <dbReference type="NCBI Taxonomy" id="79200"/>
    <lineage>
        <taxon>Eukaryota</taxon>
        <taxon>Viridiplantae</taxon>
        <taxon>Streptophyta</taxon>
        <taxon>Embryophyta</taxon>
        <taxon>Tracheophyta</taxon>
        <taxon>Spermatophyta</taxon>
        <taxon>Magnoliopsida</taxon>
        <taxon>eudicotyledons</taxon>
        <taxon>Gunneridae</taxon>
        <taxon>Pentapetalae</taxon>
        <taxon>asterids</taxon>
        <taxon>campanulids</taxon>
        <taxon>Apiales</taxon>
        <taxon>Apiaceae</taxon>
        <taxon>Apioideae</taxon>
        <taxon>Scandiceae</taxon>
        <taxon>Daucinae</taxon>
        <taxon>Daucus</taxon>
        <taxon>Daucus sect. Daucus</taxon>
    </lineage>
</organism>
<dbReference type="PANTHER" id="PTHR34109:SF7">
    <property type="entry name" value="VOC DOMAIN-CONTAINING PROTEIN"/>
    <property type="match status" value="1"/>
</dbReference>
<dbReference type="InterPro" id="IPR037523">
    <property type="entry name" value="VOC_core"/>
</dbReference>
<gene>
    <name evidence="2" type="ORF">DCAR_023394</name>
    <name evidence="3" type="ORF">DCAR_0726839</name>
</gene>
<dbReference type="EMBL" id="CP093349">
    <property type="protein sequence ID" value="WOH07409.1"/>
    <property type="molecule type" value="Genomic_DNA"/>
</dbReference>
<evidence type="ECO:0000313" key="3">
    <source>
        <dbReference type="EMBL" id="WOH07409.1"/>
    </source>
</evidence>
<dbReference type="SUPFAM" id="SSF54593">
    <property type="entry name" value="Glyoxalase/Bleomycin resistance protein/Dihydroxybiphenyl dioxygenase"/>
    <property type="match status" value="1"/>
</dbReference>
<dbReference type="InterPro" id="IPR029068">
    <property type="entry name" value="Glyas_Bleomycin-R_OHBP_Dase"/>
</dbReference>
<evidence type="ECO:0000313" key="2">
    <source>
        <dbReference type="EMBL" id="KZM86260.1"/>
    </source>
</evidence>
<evidence type="ECO:0000313" key="4">
    <source>
        <dbReference type="Proteomes" id="UP000077755"/>
    </source>
</evidence>
<dbReference type="PANTHER" id="PTHR34109">
    <property type="entry name" value="BNAUNNG04460D PROTEIN-RELATED"/>
    <property type="match status" value="1"/>
</dbReference>
<sequence length="229" mass="25103">MSSDAESSRGVIFALRRFEAFKSMREHTQRARQAKAESIEKKKRMPPVVKKLCPSSIDPNEDCFAMTLDVSPSFGSSSVSSCPPPCLPTDMPTPRNSCVFDAMPFLNIRSSDFNEALAFYVDAFGAEVQFGGTEAILKIGAHNFVIFSTLDNDLTPDGAHFSLSTDDVDSAVNKALTAGATLSGKLVQVYSKCRVWCKLVKIDDPYGNLWIIHSRELCSACLQSFVLLV</sequence>
<evidence type="ECO:0000259" key="1">
    <source>
        <dbReference type="PROSITE" id="PS51819"/>
    </source>
</evidence>
<dbReference type="PROSITE" id="PS51819">
    <property type="entry name" value="VOC"/>
    <property type="match status" value="1"/>
</dbReference>
<protein>
    <recommendedName>
        <fullName evidence="1">VOC domain-containing protein</fullName>
    </recommendedName>
</protein>
<proteinExistence type="predicted"/>
<keyword evidence="4" id="KW-1185">Reference proteome</keyword>
<reference evidence="2" key="1">
    <citation type="journal article" date="2016" name="Nat. Genet.">
        <title>A high-quality carrot genome assembly provides new insights into carotenoid accumulation and asterid genome evolution.</title>
        <authorList>
            <person name="Iorizzo M."/>
            <person name="Ellison S."/>
            <person name="Senalik D."/>
            <person name="Zeng P."/>
            <person name="Satapoomin P."/>
            <person name="Huang J."/>
            <person name="Bowman M."/>
            <person name="Iovene M."/>
            <person name="Sanseverino W."/>
            <person name="Cavagnaro P."/>
            <person name="Yildiz M."/>
            <person name="Macko-Podgorni A."/>
            <person name="Moranska E."/>
            <person name="Grzebelus E."/>
            <person name="Grzebelus D."/>
            <person name="Ashrafi H."/>
            <person name="Zheng Z."/>
            <person name="Cheng S."/>
            <person name="Spooner D."/>
            <person name="Van Deynze A."/>
            <person name="Simon P."/>
        </authorList>
    </citation>
    <scope>NUCLEOTIDE SEQUENCE [LARGE SCALE GENOMIC DNA]</scope>
    <source>
        <tissue evidence="2">Leaf</tissue>
    </source>
</reference>
<accession>A0A161ZJX8</accession>
<reference evidence="3" key="2">
    <citation type="submission" date="2022-03" db="EMBL/GenBank/DDBJ databases">
        <title>Draft title - Genomic analysis of global carrot germplasm unveils the trajectory of domestication and the origin of high carotenoid orange carrot.</title>
        <authorList>
            <person name="Iorizzo M."/>
            <person name="Ellison S."/>
            <person name="Senalik D."/>
            <person name="Macko-Podgorni A."/>
            <person name="Grzebelus D."/>
            <person name="Bostan H."/>
            <person name="Rolling W."/>
            <person name="Curaba J."/>
            <person name="Simon P."/>
        </authorList>
    </citation>
    <scope>NUCLEOTIDE SEQUENCE</scope>
    <source>
        <tissue evidence="3">Leaf</tissue>
    </source>
</reference>
<dbReference type="AlphaFoldDB" id="A0A161ZJX8"/>
<dbReference type="Pfam" id="PF00903">
    <property type="entry name" value="Glyoxalase"/>
    <property type="match status" value="1"/>
</dbReference>
<dbReference type="Proteomes" id="UP000077755">
    <property type="component" value="Chromosome 7"/>
</dbReference>
<dbReference type="EMBL" id="LNRQ01000007">
    <property type="protein sequence ID" value="KZM86260.1"/>
    <property type="molecule type" value="Genomic_DNA"/>
</dbReference>